<reference evidence="1" key="1">
    <citation type="submission" date="2020-10" db="EMBL/GenBank/DDBJ databases">
        <authorList>
            <person name="Gilroy R."/>
        </authorList>
    </citation>
    <scope>NUCLEOTIDE SEQUENCE</scope>
    <source>
        <strain evidence="1">CHK152-2994</strain>
    </source>
</reference>
<dbReference type="EMBL" id="DVJO01000078">
    <property type="protein sequence ID" value="HIS82663.1"/>
    <property type="molecule type" value="Genomic_DNA"/>
</dbReference>
<reference evidence="1" key="2">
    <citation type="journal article" date="2021" name="PeerJ">
        <title>Extensive microbial diversity within the chicken gut microbiome revealed by metagenomics and culture.</title>
        <authorList>
            <person name="Gilroy R."/>
            <person name="Ravi A."/>
            <person name="Getino M."/>
            <person name="Pursley I."/>
            <person name="Horton D.L."/>
            <person name="Alikhan N.F."/>
            <person name="Baker D."/>
            <person name="Gharbi K."/>
            <person name="Hall N."/>
            <person name="Watson M."/>
            <person name="Adriaenssens E.M."/>
            <person name="Foster-Nyarko E."/>
            <person name="Jarju S."/>
            <person name="Secka A."/>
            <person name="Antonio M."/>
            <person name="Oren A."/>
            <person name="Chaudhuri R.R."/>
            <person name="La Ragione R."/>
            <person name="Hildebrand F."/>
            <person name="Pallen M.J."/>
        </authorList>
    </citation>
    <scope>NUCLEOTIDE SEQUENCE</scope>
    <source>
        <strain evidence="1">CHK152-2994</strain>
    </source>
</reference>
<gene>
    <name evidence="1" type="ORF">IAD41_03555</name>
</gene>
<comment type="caution">
    <text evidence="1">The sequence shown here is derived from an EMBL/GenBank/DDBJ whole genome shotgun (WGS) entry which is preliminary data.</text>
</comment>
<evidence type="ECO:0008006" key="3">
    <source>
        <dbReference type="Google" id="ProtNLM"/>
    </source>
</evidence>
<name>A0A9D1FVF6_9BACT</name>
<accession>A0A9D1FVF6</accession>
<organism evidence="1 2">
    <name type="scientific">Candidatus Scatenecus faecavium</name>
    <dbReference type="NCBI Taxonomy" id="2840915"/>
    <lineage>
        <taxon>Bacteria</taxon>
        <taxon>Candidatus Scatenecus</taxon>
    </lineage>
</organism>
<evidence type="ECO:0000313" key="1">
    <source>
        <dbReference type="EMBL" id="HIS82663.1"/>
    </source>
</evidence>
<dbReference type="PROSITE" id="PS51257">
    <property type="entry name" value="PROKAR_LIPOPROTEIN"/>
    <property type="match status" value="1"/>
</dbReference>
<evidence type="ECO:0000313" key="2">
    <source>
        <dbReference type="Proteomes" id="UP000824139"/>
    </source>
</evidence>
<dbReference type="AlphaFoldDB" id="A0A9D1FVF6"/>
<sequence>MKYLYGPLFLLTASCATLYFEVSKYKQKENTQKQIKQYSSEIANKDINRFNRINNAITHGEMNNSTAKWMKEYNKMMDSLKIDSLTKKAYFEGAQMVRDSIKAATKLK</sequence>
<proteinExistence type="predicted"/>
<dbReference type="Proteomes" id="UP000824139">
    <property type="component" value="Unassembled WGS sequence"/>
</dbReference>
<protein>
    <recommendedName>
        <fullName evidence="3">Lipoprotein</fullName>
    </recommendedName>
</protein>